<keyword evidence="9 13" id="KW-0418">Kinase</keyword>
<evidence type="ECO:0000256" key="6">
    <source>
        <dbReference type="ARBA" id="ARBA00022679"/>
    </source>
</evidence>
<dbReference type="InterPro" id="IPR000870">
    <property type="entry name" value="Homoserine_kinase"/>
</dbReference>
<comment type="similarity">
    <text evidence="2 13">Belongs to the GHMP kinase family. Homoserine kinase subfamily.</text>
</comment>
<dbReference type="EC" id="2.7.1.39" evidence="3 13"/>
<keyword evidence="5 13" id="KW-0028">Amino-acid biosynthesis</keyword>
<evidence type="ECO:0000256" key="8">
    <source>
        <dbReference type="ARBA" id="ARBA00022741"/>
    </source>
</evidence>
<evidence type="ECO:0000256" key="3">
    <source>
        <dbReference type="ARBA" id="ARBA00012078"/>
    </source>
</evidence>
<evidence type="ECO:0000313" key="16">
    <source>
        <dbReference type="EMBL" id="GGB58777.1"/>
    </source>
</evidence>
<organism evidence="16 17">
    <name type="scientific">Lentibacillus populi</name>
    <dbReference type="NCBI Taxonomy" id="1827502"/>
    <lineage>
        <taxon>Bacteria</taxon>
        <taxon>Bacillati</taxon>
        <taxon>Bacillota</taxon>
        <taxon>Bacilli</taxon>
        <taxon>Bacillales</taxon>
        <taxon>Bacillaceae</taxon>
        <taxon>Lentibacillus</taxon>
    </lineage>
</organism>
<dbReference type="SUPFAM" id="SSF54211">
    <property type="entry name" value="Ribosomal protein S5 domain 2-like"/>
    <property type="match status" value="1"/>
</dbReference>
<dbReference type="AlphaFoldDB" id="A0A9W5U129"/>
<dbReference type="HAMAP" id="MF_00384">
    <property type="entry name" value="Homoser_kinase"/>
    <property type="match status" value="1"/>
</dbReference>
<dbReference type="RefSeq" id="WP_088051291.1">
    <property type="nucleotide sequence ID" value="NZ_BMJD01000051.1"/>
</dbReference>
<evidence type="ECO:0000256" key="5">
    <source>
        <dbReference type="ARBA" id="ARBA00022605"/>
    </source>
</evidence>
<reference evidence="16" key="1">
    <citation type="journal article" date="2014" name="Int. J. Syst. Evol. Microbiol.">
        <title>Complete genome sequence of Corynebacterium casei LMG S-19264T (=DSM 44701T), isolated from a smear-ripened cheese.</title>
        <authorList>
            <consortium name="US DOE Joint Genome Institute (JGI-PGF)"/>
            <person name="Walter F."/>
            <person name="Albersmeier A."/>
            <person name="Kalinowski J."/>
            <person name="Ruckert C."/>
        </authorList>
    </citation>
    <scope>NUCLEOTIDE SEQUENCE</scope>
    <source>
        <strain evidence="16">CGMCC 1.15454</strain>
    </source>
</reference>
<comment type="catalytic activity">
    <reaction evidence="11 13">
        <text>L-homoserine + ATP = O-phospho-L-homoserine + ADP + H(+)</text>
        <dbReference type="Rhea" id="RHEA:13985"/>
        <dbReference type="ChEBI" id="CHEBI:15378"/>
        <dbReference type="ChEBI" id="CHEBI:30616"/>
        <dbReference type="ChEBI" id="CHEBI:57476"/>
        <dbReference type="ChEBI" id="CHEBI:57590"/>
        <dbReference type="ChEBI" id="CHEBI:456216"/>
        <dbReference type="EC" id="2.7.1.39"/>
    </reaction>
</comment>
<evidence type="ECO:0000256" key="11">
    <source>
        <dbReference type="ARBA" id="ARBA00049375"/>
    </source>
</evidence>
<evidence type="ECO:0000256" key="2">
    <source>
        <dbReference type="ARBA" id="ARBA00007370"/>
    </source>
</evidence>
<feature type="binding site" evidence="13">
    <location>
        <begin position="87"/>
        <end position="97"/>
    </location>
    <ligand>
        <name>ATP</name>
        <dbReference type="ChEBI" id="CHEBI:30616"/>
    </ligand>
</feature>
<protein>
    <recommendedName>
        <fullName evidence="4 13">Homoserine kinase</fullName>
        <shortName evidence="13">HK</shortName>
        <shortName evidence="13">HSK</shortName>
        <ecNumber evidence="3 13">2.7.1.39</ecNumber>
    </recommendedName>
</protein>
<evidence type="ECO:0000259" key="15">
    <source>
        <dbReference type="Pfam" id="PF08544"/>
    </source>
</evidence>
<dbReference type="Proteomes" id="UP000621492">
    <property type="component" value="Unassembled WGS sequence"/>
</dbReference>
<keyword evidence="10 13" id="KW-0067">ATP-binding</keyword>
<dbReference type="PRINTS" id="PR00958">
    <property type="entry name" value="HOMSERKINASE"/>
</dbReference>
<dbReference type="GO" id="GO:0009088">
    <property type="term" value="P:threonine biosynthetic process"/>
    <property type="evidence" value="ECO:0007669"/>
    <property type="project" value="UniProtKB-UniRule"/>
</dbReference>
<dbReference type="GO" id="GO:0004413">
    <property type="term" value="F:homoserine kinase activity"/>
    <property type="evidence" value="ECO:0007669"/>
    <property type="project" value="UniProtKB-UniRule"/>
</dbReference>
<dbReference type="NCBIfam" id="TIGR00191">
    <property type="entry name" value="thrB"/>
    <property type="match status" value="1"/>
</dbReference>
<dbReference type="InterPro" id="IPR036554">
    <property type="entry name" value="GHMP_kinase_C_sf"/>
</dbReference>
<feature type="domain" description="GHMP kinase C-terminal" evidence="15">
    <location>
        <begin position="200"/>
        <end position="277"/>
    </location>
</feature>
<evidence type="ECO:0000256" key="7">
    <source>
        <dbReference type="ARBA" id="ARBA00022697"/>
    </source>
</evidence>
<evidence type="ECO:0000256" key="4">
    <source>
        <dbReference type="ARBA" id="ARBA00017858"/>
    </source>
</evidence>
<dbReference type="PANTHER" id="PTHR20861:SF1">
    <property type="entry name" value="HOMOSERINE KINASE"/>
    <property type="match status" value="1"/>
</dbReference>
<proteinExistence type="inferred from homology"/>
<keyword evidence="7 13" id="KW-0791">Threonine biosynthesis</keyword>
<dbReference type="PIRSF" id="PIRSF000676">
    <property type="entry name" value="Homoser_kin"/>
    <property type="match status" value="1"/>
</dbReference>
<dbReference type="Gene3D" id="3.30.230.10">
    <property type="match status" value="1"/>
</dbReference>
<dbReference type="InterPro" id="IPR006204">
    <property type="entry name" value="GHMP_kinase_N_dom"/>
</dbReference>
<keyword evidence="6 13" id="KW-0808">Transferase</keyword>
<sequence>MNMFSLSVPASSANIGPGFDSVGMALNRYLTLQVTRQEKWEFAQHSHLLPSFTDYEDHFIYQIAKQTANWHQKSLPACKVSIDSEIPLARGLGSSASAVIAGIELANQLCTLSLSSLDKLQLATEIEGHPDNVAASLVGGLVISVETDNVIDYCQVPDLDIDIVVYIPAVELKTEKSRKALPAYFSRKDATIASGISNLMIASLLKGDYELAGKMMEHDLFHEPYRADLIPHYHDLKQEAKQFGAYGTVISGAGPTMISFVPKGKGGTISKQMKTFLPHYQIEPLDIDHNGLRVEQEII</sequence>
<evidence type="ECO:0000256" key="10">
    <source>
        <dbReference type="ARBA" id="ARBA00022840"/>
    </source>
</evidence>
<dbReference type="InterPro" id="IPR020568">
    <property type="entry name" value="Ribosomal_Su5_D2-typ_SF"/>
</dbReference>
<dbReference type="PANTHER" id="PTHR20861">
    <property type="entry name" value="HOMOSERINE/4-DIPHOSPHOCYTIDYL-2-C-METHYL-D-ERYTHRITOL KINASE"/>
    <property type="match status" value="1"/>
</dbReference>
<evidence type="ECO:0000313" key="17">
    <source>
        <dbReference type="Proteomes" id="UP000621492"/>
    </source>
</evidence>
<comment type="function">
    <text evidence="12 13">Catalyzes the ATP-dependent phosphorylation of L-homoserine to L-homoserine phosphate.</text>
</comment>
<keyword evidence="8 13" id="KW-0547">Nucleotide-binding</keyword>
<dbReference type="SUPFAM" id="SSF55060">
    <property type="entry name" value="GHMP Kinase, C-terminal domain"/>
    <property type="match status" value="1"/>
</dbReference>
<feature type="domain" description="GHMP kinase N-terminal" evidence="14">
    <location>
        <begin position="60"/>
        <end position="140"/>
    </location>
</feature>
<evidence type="ECO:0000259" key="14">
    <source>
        <dbReference type="Pfam" id="PF00288"/>
    </source>
</evidence>
<evidence type="ECO:0000256" key="12">
    <source>
        <dbReference type="ARBA" id="ARBA00049954"/>
    </source>
</evidence>
<evidence type="ECO:0000256" key="1">
    <source>
        <dbReference type="ARBA" id="ARBA00005015"/>
    </source>
</evidence>
<dbReference type="InterPro" id="IPR006203">
    <property type="entry name" value="GHMP_knse_ATP-bd_CS"/>
</dbReference>
<dbReference type="EMBL" id="BMJD01000051">
    <property type="protein sequence ID" value="GGB58777.1"/>
    <property type="molecule type" value="Genomic_DNA"/>
</dbReference>
<dbReference type="PROSITE" id="PS00627">
    <property type="entry name" value="GHMP_KINASES_ATP"/>
    <property type="match status" value="1"/>
</dbReference>
<comment type="caution">
    <text evidence="16">The sequence shown here is derived from an EMBL/GenBank/DDBJ whole genome shotgun (WGS) entry which is preliminary data.</text>
</comment>
<dbReference type="GO" id="GO:0005524">
    <property type="term" value="F:ATP binding"/>
    <property type="evidence" value="ECO:0007669"/>
    <property type="project" value="UniProtKB-UniRule"/>
</dbReference>
<comment type="pathway">
    <text evidence="1 13">Amino-acid biosynthesis; L-threonine biosynthesis; L-threonine from L-aspartate: step 4/5.</text>
</comment>
<name>A0A9W5U129_9BACI</name>
<accession>A0A9W5U129</accession>
<comment type="subcellular location">
    <subcellularLocation>
        <location evidence="13">Cytoplasm</location>
    </subcellularLocation>
</comment>
<dbReference type="Pfam" id="PF08544">
    <property type="entry name" value="GHMP_kinases_C"/>
    <property type="match status" value="1"/>
</dbReference>
<keyword evidence="13" id="KW-0963">Cytoplasm</keyword>
<dbReference type="InterPro" id="IPR013750">
    <property type="entry name" value="GHMP_kinase_C_dom"/>
</dbReference>
<reference evidence="16" key="2">
    <citation type="submission" date="2020-09" db="EMBL/GenBank/DDBJ databases">
        <authorList>
            <person name="Sun Q."/>
            <person name="Zhou Y."/>
        </authorList>
    </citation>
    <scope>NUCLEOTIDE SEQUENCE</scope>
    <source>
        <strain evidence="16">CGMCC 1.15454</strain>
    </source>
</reference>
<evidence type="ECO:0000256" key="13">
    <source>
        <dbReference type="HAMAP-Rule" id="MF_00384"/>
    </source>
</evidence>
<evidence type="ECO:0000256" key="9">
    <source>
        <dbReference type="ARBA" id="ARBA00022777"/>
    </source>
</evidence>
<dbReference type="InterPro" id="IPR014721">
    <property type="entry name" value="Ribsml_uS5_D2-typ_fold_subgr"/>
</dbReference>
<gene>
    <name evidence="13 16" type="primary">thrB</name>
    <name evidence="16" type="ORF">GCM10011409_40300</name>
</gene>
<dbReference type="Pfam" id="PF00288">
    <property type="entry name" value="GHMP_kinases_N"/>
    <property type="match status" value="1"/>
</dbReference>
<dbReference type="GO" id="GO:0005737">
    <property type="term" value="C:cytoplasm"/>
    <property type="evidence" value="ECO:0007669"/>
    <property type="project" value="UniProtKB-SubCell"/>
</dbReference>
<dbReference type="Gene3D" id="3.30.70.890">
    <property type="entry name" value="GHMP kinase, C-terminal domain"/>
    <property type="match status" value="1"/>
</dbReference>
<keyword evidence="17" id="KW-1185">Reference proteome</keyword>